<feature type="compositionally biased region" description="Basic and acidic residues" evidence="1">
    <location>
        <begin position="220"/>
        <end position="236"/>
    </location>
</feature>
<sequence>MSCHGVANLFLQFAIFIFIGIPTIMYFIKKAIANSEKKAAEENRELRQKQITEWEASRGNSDFSYLVVRFNADDARKTGKLHYDEEIPEVYLVKLANGTVHFSQRPGVVMYDFLLMDIQYQGKYTHETTGNISSRSGSAFVGGALLGSTGAAMGASGSRQVSTTTIDQEIADWGMLVLERVDNGEQVAVQIMLTKELYQTLFKDFMWRGTVKPTSAMSKVEQHSEQDKTKPVEKHTPKVTHSPAWYQTHEKPSVTRTPEESSKRLENIKQLSSLHDSGILTDAEYADKVQQLMD</sequence>
<keyword evidence="2" id="KW-1133">Transmembrane helix</keyword>
<keyword evidence="2" id="KW-0472">Membrane</keyword>
<evidence type="ECO:0008006" key="5">
    <source>
        <dbReference type="Google" id="ProtNLM"/>
    </source>
</evidence>
<comment type="caution">
    <text evidence="3">The sequence shown here is derived from an EMBL/GenBank/DDBJ whole genome shotgun (WGS) entry which is preliminary data.</text>
</comment>
<feature type="region of interest" description="Disordered" evidence="1">
    <location>
        <begin position="215"/>
        <end position="265"/>
    </location>
</feature>
<dbReference type="Proteomes" id="UP000051790">
    <property type="component" value="Unassembled WGS sequence"/>
</dbReference>
<gene>
    <name evidence="3" type="ORF">FD01_GL001059</name>
</gene>
<reference evidence="3 4" key="1">
    <citation type="journal article" date="2015" name="Genome Announc.">
        <title>Expanding the biotechnology potential of lactobacilli through comparative genomics of 213 strains and associated genera.</title>
        <authorList>
            <person name="Sun Z."/>
            <person name="Harris H.M."/>
            <person name="McCann A."/>
            <person name="Guo C."/>
            <person name="Argimon S."/>
            <person name="Zhang W."/>
            <person name="Yang X."/>
            <person name="Jeffery I.B."/>
            <person name="Cooney J.C."/>
            <person name="Kagawa T.F."/>
            <person name="Liu W."/>
            <person name="Song Y."/>
            <person name="Salvetti E."/>
            <person name="Wrobel A."/>
            <person name="Rasinkangas P."/>
            <person name="Parkhill J."/>
            <person name="Rea M.C."/>
            <person name="O'Sullivan O."/>
            <person name="Ritari J."/>
            <person name="Douillard F.P."/>
            <person name="Paul Ross R."/>
            <person name="Yang R."/>
            <person name="Briner A.E."/>
            <person name="Felis G.E."/>
            <person name="de Vos W.M."/>
            <person name="Barrangou R."/>
            <person name="Klaenhammer T.R."/>
            <person name="Caufield P.W."/>
            <person name="Cui Y."/>
            <person name="Zhang H."/>
            <person name="O'Toole P.W."/>
        </authorList>
    </citation>
    <scope>NUCLEOTIDE SEQUENCE [LARGE SCALE GENOMIC DNA]</scope>
    <source>
        <strain evidence="3 4">DSM 13343</strain>
    </source>
</reference>
<keyword evidence="4" id="KW-1185">Reference proteome</keyword>
<evidence type="ECO:0000313" key="4">
    <source>
        <dbReference type="Proteomes" id="UP000051790"/>
    </source>
</evidence>
<dbReference type="AlphaFoldDB" id="A0A0R1QQH4"/>
<feature type="transmembrane region" description="Helical" evidence="2">
    <location>
        <begin position="6"/>
        <end position="28"/>
    </location>
</feature>
<organism evidence="3 4">
    <name type="scientific">Lacticaseibacillus manihotivorans DSM 13343 = JCM 12514</name>
    <dbReference type="NCBI Taxonomy" id="1423769"/>
    <lineage>
        <taxon>Bacteria</taxon>
        <taxon>Bacillati</taxon>
        <taxon>Bacillota</taxon>
        <taxon>Bacilli</taxon>
        <taxon>Lactobacillales</taxon>
        <taxon>Lactobacillaceae</taxon>
        <taxon>Lacticaseibacillus</taxon>
    </lineage>
</organism>
<keyword evidence="2" id="KW-0812">Transmembrane</keyword>
<proteinExistence type="predicted"/>
<evidence type="ECO:0000256" key="2">
    <source>
        <dbReference type="SAM" id="Phobius"/>
    </source>
</evidence>
<protein>
    <recommendedName>
        <fullName evidence="5">SHOCT domain-containing protein</fullName>
    </recommendedName>
</protein>
<accession>A0A0R1QQH4</accession>
<evidence type="ECO:0000313" key="3">
    <source>
        <dbReference type="EMBL" id="KRL44485.1"/>
    </source>
</evidence>
<dbReference type="PATRIC" id="fig|1423769.4.peg.1148"/>
<feature type="compositionally biased region" description="Basic and acidic residues" evidence="1">
    <location>
        <begin position="248"/>
        <end position="265"/>
    </location>
</feature>
<evidence type="ECO:0000256" key="1">
    <source>
        <dbReference type="SAM" id="MobiDB-lite"/>
    </source>
</evidence>
<name>A0A0R1QQH4_9LACO</name>
<dbReference type="EMBL" id="AZEU01000151">
    <property type="protein sequence ID" value="KRL44485.1"/>
    <property type="molecule type" value="Genomic_DNA"/>
</dbReference>